<dbReference type="GO" id="GO:0006355">
    <property type="term" value="P:regulation of DNA-templated transcription"/>
    <property type="evidence" value="ECO:0007669"/>
    <property type="project" value="InterPro"/>
</dbReference>
<name>A0A5R8Y407_9BACT</name>
<feature type="domain" description="PAC" evidence="11">
    <location>
        <begin position="91"/>
        <end position="143"/>
    </location>
</feature>
<sequence>MSKDFENLNTIIKEQKSVIDNLARHYNTLFEESKLGIAYLDKKGSFIDVNERFCKIFKYEKNELLNLSFQEVTHKDDRFHYNETIDSLLVTNYEKKCVRKDSRFIWVEVFINHISDKNGEYLYSIAFINDISKRKKIQDTILEQTKTMQLYLDIVDVIIVALDINGHVTLVNRKACEILGFEEYEIIGRNWFKNFLFEEDTLEVFEHFKKLCAKSIEFEDKFTNRIKCKIEERTISWRNKILLDSDKNVIGMLSSGEDITDILRLEEENKRTEEALYNQSKLASMGEMIRNIAHQWRQPLSTISTAASGLKIQKELNVLKDDDLTNSLGVIIDTTKYLSQTIDDFQNFFKIDKNSSIFDLYEFTSRINNLITSSYKSNNIELKINVNSKVKFTGHYNEILQTTLNILNNAKDAFNNKSFDEKIVELTVDITKNNNLEIQIKDNAGGIPDDIIDRIFEPYFTTKHESLGTGIGLYMVKDIVENRLNGKVEFKNDLLEFNNITRKGAFFKLTIPSTLIGD</sequence>
<dbReference type="SUPFAM" id="SSF47384">
    <property type="entry name" value="Homodimeric domain of signal transducing histidine kinase"/>
    <property type="match status" value="1"/>
</dbReference>
<evidence type="ECO:0000256" key="5">
    <source>
        <dbReference type="ARBA" id="ARBA00022741"/>
    </source>
</evidence>
<dbReference type="Proteomes" id="UP000308901">
    <property type="component" value="Unassembled WGS sequence"/>
</dbReference>
<feature type="domain" description="PAS" evidence="10">
    <location>
        <begin position="144"/>
        <end position="215"/>
    </location>
</feature>
<feature type="domain" description="Histidine kinase" evidence="9">
    <location>
        <begin position="291"/>
        <end position="515"/>
    </location>
</feature>
<dbReference type="PROSITE" id="PS50113">
    <property type="entry name" value="PAC"/>
    <property type="match status" value="1"/>
</dbReference>
<proteinExistence type="predicted"/>
<evidence type="ECO:0000313" key="12">
    <source>
        <dbReference type="EMBL" id="TLP40839.1"/>
    </source>
</evidence>
<dbReference type="Gene3D" id="3.30.450.20">
    <property type="entry name" value="PAS domain"/>
    <property type="match status" value="2"/>
</dbReference>
<evidence type="ECO:0000256" key="6">
    <source>
        <dbReference type="ARBA" id="ARBA00022777"/>
    </source>
</evidence>
<gene>
    <name evidence="12" type="ORF">FDK22_02145</name>
</gene>
<dbReference type="InterPro" id="IPR000014">
    <property type="entry name" value="PAS"/>
</dbReference>
<dbReference type="PROSITE" id="PS50112">
    <property type="entry name" value="PAS"/>
    <property type="match status" value="2"/>
</dbReference>
<dbReference type="CDD" id="cd00082">
    <property type="entry name" value="HisKA"/>
    <property type="match status" value="1"/>
</dbReference>
<evidence type="ECO:0000256" key="7">
    <source>
        <dbReference type="ARBA" id="ARBA00022840"/>
    </source>
</evidence>
<keyword evidence="7" id="KW-0067">ATP-binding</keyword>
<dbReference type="InterPro" id="IPR000700">
    <property type="entry name" value="PAS-assoc_C"/>
</dbReference>
<dbReference type="PROSITE" id="PS50109">
    <property type="entry name" value="HIS_KIN"/>
    <property type="match status" value="1"/>
</dbReference>
<dbReference type="InterPro" id="IPR001610">
    <property type="entry name" value="PAC"/>
</dbReference>
<dbReference type="SMART" id="SM00091">
    <property type="entry name" value="PAS"/>
    <property type="match status" value="2"/>
</dbReference>
<keyword evidence="5" id="KW-0547">Nucleotide-binding</keyword>
<evidence type="ECO:0000256" key="4">
    <source>
        <dbReference type="ARBA" id="ARBA00022679"/>
    </source>
</evidence>
<dbReference type="CDD" id="cd00075">
    <property type="entry name" value="HATPase"/>
    <property type="match status" value="1"/>
</dbReference>
<dbReference type="EMBL" id="VANU01000001">
    <property type="protein sequence ID" value="TLP40839.1"/>
    <property type="molecule type" value="Genomic_DNA"/>
</dbReference>
<keyword evidence="13" id="KW-1185">Reference proteome</keyword>
<evidence type="ECO:0000259" key="9">
    <source>
        <dbReference type="PROSITE" id="PS50109"/>
    </source>
</evidence>
<dbReference type="InterPro" id="IPR013767">
    <property type="entry name" value="PAS_fold"/>
</dbReference>
<dbReference type="Pfam" id="PF00512">
    <property type="entry name" value="HisKA"/>
    <property type="match status" value="1"/>
</dbReference>
<dbReference type="PANTHER" id="PTHR43065:SF10">
    <property type="entry name" value="PEROXIDE STRESS-ACTIVATED HISTIDINE KINASE MAK3"/>
    <property type="match status" value="1"/>
</dbReference>
<protein>
    <recommendedName>
        <fullName evidence="2">histidine kinase</fullName>
        <ecNumber evidence="2">2.7.13.3</ecNumber>
    </recommendedName>
</protein>
<comment type="caution">
    <text evidence="12">The sequence shown here is derived from an EMBL/GenBank/DDBJ whole genome shotgun (WGS) entry which is preliminary data.</text>
</comment>
<dbReference type="SMART" id="SM00387">
    <property type="entry name" value="HATPase_c"/>
    <property type="match status" value="1"/>
</dbReference>
<dbReference type="SMART" id="SM00388">
    <property type="entry name" value="HisKA"/>
    <property type="match status" value="1"/>
</dbReference>
<dbReference type="GO" id="GO:0000155">
    <property type="term" value="F:phosphorelay sensor kinase activity"/>
    <property type="evidence" value="ECO:0007669"/>
    <property type="project" value="InterPro"/>
</dbReference>
<dbReference type="InterPro" id="IPR036097">
    <property type="entry name" value="HisK_dim/P_sf"/>
</dbReference>
<dbReference type="PRINTS" id="PR00344">
    <property type="entry name" value="BCTRLSENSOR"/>
</dbReference>
<dbReference type="InterPro" id="IPR036890">
    <property type="entry name" value="HATPase_C_sf"/>
</dbReference>
<evidence type="ECO:0000313" key="13">
    <source>
        <dbReference type="Proteomes" id="UP000308901"/>
    </source>
</evidence>
<keyword evidence="3" id="KW-0597">Phosphoprotein</keyword>
<evidence type="ECO:0000259" key="10">
    <source>
        <dbReference type="PROSITE" id="PS50112"/>
    </source>
</evidence>
<dbReference type="SUPFAM" id="SSF55785">
    <property type="entry name" value="PYP-like sensor domain (PAS domain)"/>
    <property type="match status" value="2"/>
</dbReference>
<evidence type="ECO:0000256" key="2">
    <source>
        <dbReference type="ARBA" id="ARBA00012438"/>
    </source>
</evidence>
<dbReference type="Pfam" id="PF13426">
    <property type="entry name" value="PAS_9"/>
    <property type="match status" value="1"/>
</dbReference>
<dbReference type="AlphaFoldDB" id="A0A5R8Y407"/>
<evidence type="ECO:0000256" key="8">
    <source>
        <dbReference type="ARBA" id="ARBA00023012"/>
    </source>
</evidence>
<organism evidence="12 13">
    <name type="scientific">Arcobacter arenosus</name>
    <dbReference type="NCBI Taxonomy" id="2576037"/>
    <lineage>
        <taxon>Bacteria</taxon>
        <taxon>Pseudomonadati</taxon>
        <taxon>Campylobacterota</taxon>
        <taxon>Epsilonproteobacteria</taxon>
        <taxon>Campylobacterales</taxon>
        <taxon>Arcobacteraceae</taxon>
        <taxon>Arcobacter</taxon>
    </lineage>
</organism>
<comment type="catalytic activity">
    <reaction evidence="1">
        <text>ATP + protein L-histidine = ADP + protein N-phospho-L-histidine.</text>
        <dbReference type="EC" id="2.7.13.3"/>
    </reaction>
</comment>
<accession>A0A5R8Y407</accession>
<evidence type="ECO:0000256" key="3">
    <source>
        <dbReference type="ARBA" id="ARBA00022553"/>
    </source>
</evidence>
<dbReference type="NCBIfam" id="TIGR00229">
    <property type="entry name" value="sensory_box"/>
    <property type="match status" value="2"/>
</dbReference>
<dbReference type="InterPro" id="IPR005467">
    <property type="entry name" value="His_kinase_dom"/>
</dbReference>
<dbReference type="Gene3D" id="3.30.565.10">
    <property type="entry name" value="Histidine kinase-like ATPase, C-terminal domain"/>
    <property type="match status" value="1"/>
</dbReference>
<evidence type="ECO:0000256" key="1">
    <source>
        <dbReference type="ARBA" id="ARBA00000085"/>
    </source>
</evidence>
<dbReference type="EC" id="2.7.13.3" evidence="2"/>
<dbReference type="OrthoDB" id="9805967at2"/>
<evidence type="ECO:0000259" key="11">
    <source>
        <dbReference type="PROSITE" id="PS50113"/>
    </source>
</evidence>
<dbReference type="GO" id="GO:0005524">
    <property type="term" value="F:ATP binding"/>
    <property type="evidence" value="ECO:0007669"/>
    <property type="project" value="UniProtKB-KW"/>
</dbReference>
<reference evidence="12 13" key="1">
    <citation type="submission" date="2019-05" db="EMBL/GenBank/DDBJ databases">
        <title>Arcobacter sp. nov., isolated from sea sediment.</title>
        <authorList>
            <person name="Kim W."/>
        </authorList>
    </citation>
    <scope>NUCLEOTIDE SEQUENCE [LARGE SCALE GENOMIC DNA]</scope>
    <source>
        <strain evidence="12 13">CAU 1517</strain>
    </source>
</reference>
<dbReference type="InterPro" id="IPR035965">
    <property type="entry name" value="PAS-like_dom_sf"/>
</dbReference>
<dbReference type="Pfam" id="PF02518">
    <property type="entry name" value="HATPase_c"/>
    <property type="match status" value="1"/>
</dbReference>
<dbReference type="CDD" id="cd00130">
    <property type="entry name" value="PAS"/>
    <property type="match status" value="2"/>
</dbReference>
<keyword evidence="6" id="KW-0418">Kinase</keyword>
<keyword evidence="8" id="KW-0902">Two-component regulatory system</keyword>
<dbReference type="InterPro" id="IPR003661">
    <property type="entry name" value="HisK_dim/P_dom"/>
</dbReference>
<dbReference type="SMART" id="SM00086">
    <property type="entry name" value="PAC"/>
    <property type="match status" value="2"/>
</dbReference>
<dbReference type="SUPFAM" id="SSF55874">
    <property type="entry name" value="ATPase domain of HSP90 chaperone/DNA topoisomerase II/histidine kinase"/>
    <property type="match status" value="1"/>
</dbReference>
<feature type="domain" description="PAS" evidence="10">
    <location>
        <begin position="22"/>
        <end position="92"/>
    </location>
</feature>
<dbReference type="InterPro" id="IPR003594">
    <property type="entry name" value="HATPase_dom"/>
</dbReference>
<dbReference type="PANTHER" id="PTHR43065">
    <property type="entry name" value="SENSOR HISTIDINE KINASE"/>
    <property type="match status" value="1"/>
</dbReference>
<dbReference type="RefSeq" id="WP_138151241.1">
    <property type="nucleotide sequence ID" value="NZ_VANU01000001.1"/>
</dbReference>
<dbReference type="InterPro" id="IPR004358">
    <property type="entry name" value="Sig_transdc_His_kin-like_C"/>
</dbReference>
<dbReference type="Gene3D" id="1.10.287.130">
    <property type="match status" value="1"/>
</dbReference>
<keyword evidence="4" id="KW-0808">Transferase</keyword>
<dbReference type="Pfam" id="PF00989">
    <property type="entry name" value="PAS"/>
    <property type="match status" value="1"/>
</dbReference>